<sequence length="128" mass="14204">MVIVIWRKESLVGKKHQQSSITRFLLNALALIIVALIFRGIVITNLFSLIIAVFVISIINAFIRPILLLLTLPLNILTLGLFTFVINGVLFAFAAFLVPGFSIYNFSSAVFGSILYSILSIIFSKIFP</sequence>
<dbReference type="EMBL" id="QNBD01000109">
    <property type="protein sequence ID" value="RKX70997.1"/>
    <property type="molecule type" value="Genomic_DNA"/>
</dbReference>
<comment type="caution">
    <text evidence="2">The sequence shown here is derived from an EMBL/GenBank/DDBJ whole genome shotgun (WGS) entry which is preliminary data.</text>
</comment>
<accession>A0A660SJS1</accession>
<dbReference type="InterPro" id="IPR007165">
    <property type="entry name" value="Phage_holin_4_2"/>
</dbReference>
<organism evidence="2 3">
    <name type="scientific">candidate division TA06 bacterium</name>
    <dbReference type="NCBI Taxonomy" id="2250710"/>
    <lineage>
        <taxon>Bacteria</taxon>
        <taxon>Bacteria division TA06</taxon>
    </lineage>
</organism>
<keyword evidence="1" id="KW-1133">Transmembrane helix</keyword>
<dbReference type="PANTHER" id="PTHR37309:SF1">
    <property type="entry name" value="SLR0284 PROTEIN"/>
    <property type="match status" value="1"/>
</dbReference>
<evidence type="ECO:0000313" key="3">
    <source>
        <dbReference type="Proteomes" id="UP000271125"/>
    </source>
</evidence>
<evidence type="ECO:0000313" key="2">
    <source>
        <dbReference type="EMBL" id="RKX70997.1"/>
    </source>
</evidence>
<protein>
    <submittedName>
        <fullName evidence="2">Phage holin family protein</fullName>
    </submittedName>
</protein>
<dbReference type="AlphaFoldDB" id="A0A660SJS1"/>
<feature type="transmembrane region" description="Helical" evidence="1">
    <location>
        <begin position="74"/>
        <end position="97"/>
    </location>
</feature>
<feature type="transmembrane region" description="Helical" evidence="1">
    <location>
        <begin position="47"/>
        <end position="67"/>
    </location>
</feature>
<gene>
    <name evidence="2" type="ORF">DRP43_02880</name>
</gene>
<keyword evidence="1" id="KW-0472">Membrane</keyword>
<name>A0A660SJS1_UNCT6</name>
<evidence type="ECO:0000256" key="1">
    <source>
        <dbReference type="SAM" id="Phobius"/>
    </source>
</evidence>
<feature type="transmembrane region" description="Helical" evidence="1">
    <location>
        <begin position="103"/>
        <end position="123"/>
    </location>
</feature>
<keyword evidence="1" id="KW-0812">Transmembrane</keyword>
<dbReference type="Pfam" id="PF04020">
    <property type="entry name" value="Phage_holin_4_2"/>
    <property type="match status" value="1"/>
</dbReference>
<reference evidence="2 3" key="1">
    <citation type="submission" date="2018-06" db="EMBL/GenBank/DDBJ databases">
        <title>Extensive metabolic versatility and redundancy in microbially diverse, dynamic hydrothermal sediments.</title>
        <authorList>
            <person name="Dombrowski N."/>
            <person name="Teske A."/>
            <person name="Baker B.J."/>
        </authorList>
    </citation>
    <scope>NUCLEOTIDE SEQUENCE [LARGE SCALE GENOMIC DNA]</scope>
    <source>
        <strain evidence="2">B10_G13</strain>
    </source>
</reference>
<dbReference type="Proteomes" id="UP000271125">
    <property type="component" value="Unassembled WGS sequence"/>
</dbReference>
<dbReference type="PANTHER" id="PTHR37309">
    <property type="entry name" value="SLR0284 PROTEIN"/>
    <property type="match status" value="1"/>
</dbReference>
<proteinExistence type="predicted"/>
<feature type="transmembrane region" description="Helical" evidence="1">
    <location>
        <begin position="21"/>
        <end position="41"/>
    </location>
</feature>